<gene>
    <name evidence="2" type="ORF">HNP46_006114</name>
</gene>
<sequence length="220" mass="24709">MSAIWFCGDPHGKLDYLVRAVLAQKPNAIVLLGDVECAIPLPVLVRSILPVCEVWYIPGNHDADEQRYWDNLHALQGRSLHAQAKLVAGVEIAGLGGTFDRKVWHPHALSGSAQNRDEYLLQIDQRRVHPEAKENMAMISQGFIYPDDYFCTAMLSAEILVTHEAPSCHRHGFVEIDELARSVGARKVFHGHHHESYREGNVFGVGFRQIVDQDGREIQV</sequence>
<dbReference type="Gene3D" id="3.60.21.10">
    <property type="match status" value="1"/>
</dbReference>
<reference evidence="2 3" key="1">
    <citation type="submission" date="2020-08" db="EMBL/GenBank/DDBJ databases">
        <title>Functional genomics of gut bacteria from endangered species of beetles.</title>
        <authorList>
            <person name="Carlos-Shanley C."/>
        </authorList>
    </citation>
    <scope>NUCLEOTIDE SEQUENCE [LARGE SCALE GENOMIC DNA]</scope>
    <source>
        <strain evidence="2 3">S00179</strain>
    </source>
</reference>
<organism evidence="2 3">
    <name type="scientific">Pseudomonas nitroreducens</name>
    <dbReference type="NCBI Taxonomy" id="46680"/>
    <lineage>
        <taxon>Bacteria</taxon>
        <taxon>Pseudomonadati</taxon>
        <taxon>Pseudomonadota</taxon>
        <taxon>Gammaproteobacteria</taxon>
        <taxon>Pseudomonadales</taxon>
        <taxon>Pseudomonadaceae</taxon>
        <taxon>Pseudomonas</taxon>
    </lineage>
</organism>
<accession>A0A7W7P3P2</accession>
<feature type="domain" description="Calcineurin-like phosphoesterase" evidence="1">
    <location>
        <begin position="4"/>
        <end position="195"/>
    </location>
</feature>
<dbReference type="SUPFAM" id="SSF56300">
    <property type="entry name" value="Metallo-dependent phosphatases"/>
    <property type="match status" value="1"/>
</dbReference>
<dbReference type="AlphaFoldDB" id="A0A7W7P3P2"/>
<evidence type="ECO:0000259" key="1">
    <source>
        <dbReference type="Pfam" id="PF00149"/>
    </source>
</evidence>
<dbReference type="Pfam" id="PF00149">
    <property type="entry name" value="Metallophos"/>
    <property type="match status" value="1"/>
</dbReference>
<comment type="caution">
    <text evidence="2">The sequence shown here is derived from an EMBL/GenBank/DDBJ whole genome shotgun (WGS) entry which is preliminary data.</text>
</comment>
<protein>
    <submittedName>
        <fullName evidence="2">Putative phosphodiesterase</fullName>
    </submittedName>
</protein>
<dbReference type="GO" id="GO:0016787">
    <property type="term" value="F:hydrolase activity"/>
    <property type="evidence" value="ECO:0007669"/>
    <property type="project" value="InterPro"/>
</dbReference>
<dbReference type="Proteomes" id="UP000566995">
    <property type="component" value="Unassembled WGS sequence"/>
</dbReference>
<dbReference type="InterPro" id="IPR029052">
    <property type="entry name" value="Metallo-depent_PP-like"/>
</dbReference>
<evidence type="ECO:0000313" key="2">
    <source>
        <dbReference type="EMBL" id="MBB4867203.1"/>
    </source>
</evidence>
<name>A0A7W7P3P2_PSENT</name>
<dbReference type="InterPro" id="IPR004843">
    <property type="entry name" value="Calcineurin-like_PHP"/>
</dbReference>
<evidence type="ECO:0000313" key="3">
    <source>
        <dbReference type="Proteomes" id="UP000566995"/>
    </source>
</evidence>
<proteinExistence type="predicted"/>
<dbReference type="RefSeq" id="WP_184596488.1">
    <property type="nucleotide sequence ID" value="NZ_JACHLI010000036.1"/>
</dbReference>
<dbReference type="EMBL" id="JACHLI010000036">
    <property type="protein sequence ID" value="MBB4867203.1"/>
    <property type="molecule type" value="Genomic_DNA"/>
</dbReference>